<dbReference type="GO" id="GO:0008757">
    <property type="term" value="F:S-adenosylmethionine-dependent methyltransferase activity"/>
    <property type="evidence" value="ECO:0007669"/>
    <property type="project" value="UniProtKB-ARBA"/>
</dbReference>
<dbReference type="PANTHER" id="PTHR14614">
    <property type="entry name" value="HEPATOCELLULAR CARCINOMA-ASSOCIATED ANTIGEN"/>
    <property type="match status" value="1"/>
</dbReference>
<dbReference type="EMBL" id="CP058608">
    <property type="protein sequence ID" value="QLG73073.1"/>
    <property type="molecule type" value="Genomic_DNA"/>
</dbReference>
<dbReference type="SUPFAM" id="SSF53335">
    <property type="entry name" value="S-adenosyl-L-methionine-dependent methyltransferases"/>
    <property type="match status" value="1"/>
</dbReference>
<evidence type="ECO:0000256" key="1">
    <source>
        <dbReference type="ARBA" id="ARBA00022679"/>
    </source>
</evidence>
<proteinExistence type="predicted"/>
<evidence type="ECO:0000313" key="2">
    <source>
        <dbReference type="EMBL" id="QLG73073.1"/>
    </source>
</evidence>
<dbReference type="GeneID" id="59236815"/>
<dbReference type="OrthoDB" id="194386at2759"/>
<evidence type="ECO:0008006" key="4">
    <source>
        <dbReference type="Google" id="ProtNLM"/>
    </source>
</evidence>
<protein>
    <recommendedName>
        <fullName evidence="4">FAM86 N-terminal domain-containing protein</fullName>
    </recommendedName>
</protein>
<dbReference type="Pfam" id="PF10294">
    <property type="entry name" value="Methyltransf_16"/>
    <property type="match status" value="1"/>
</dbReference>
<organism evidence="2 3">
    <name type="scientific">Zygotorulaspora mrakii</name>
    <name type="common">Zygosaccharomyces mrakii</name>
    <dbReference type="NCBI Taxonomy" id="42260"/>
    <lineage>
        <taxon>Eukaryota</taxon>
        <taxon>Fungi</taxon>
        <taxon>Dikarya</taxon>
        <taxon>Ascomycota</taxon>
        <taxon>Saccharomycotina</taxon>
        <taxon>Saccharomycetes</taxon>
        <taxon>Saccharomycetales</taxon>
        <taxon>Saccharomycetaceae</taxon>
        <taxon>Zygotorulaspora</taxon>
    </lineage>
</organism>
<dbReference type="Proteomes" id="UP000509704">
    <property type="component" value="Chromosome 5"/>
</dbReference>
<dbReference type="AlphaFoldDB" id="A0A7H9B3K2"/>
<dbReference type="GO" id="GO:0005737">
    <property type="term" value="C:cytoplasm"/>
    <property type="evidence" value="ECO:0007669"/>
    <property type="project" value="TreeGrafter"/>
</dbReference>
<gene>
    <name evidence="2" type="ORF">HG535_0E01570</name>
</gene>
<sequence>MDPQEELFYDAVHQRCPPELILNLAKQLTEVHVQFFIEQFEIAEAINPYYTKTVIKSLIDNVDIFSEDETQASNRVLVIPVQDVYLTEWLFEKYIELLNVSVPSPTAKDVVQYRLDSNVRIKIEEIPRLISGAGTTGFRTWEASLYLARYMLDYDFQGKNVLELGAGTSMVSATIAKTSGNKTNTLYITDGDTTLLETLSRRNFHLNGLIDNEKFMFRRLLWNEDPIPPNIDIVLAADVTYDASVVADLCSCLLECLSNGRCKQCLISATIRNEDTIKAFEDQISQLKMTFKIVSSTEVDVNGALPTETLPTETLGTSLIAPIRIYSIEQ</sequence>
<dbReference type="KEGG" id="zmk:HG535_0E01570"/>
<dbReference type="RefSeq" id="XP_037144800.1">
    <property type="nucleotide sequence ID" value="XM_037288905.1"/>
</dbReference>
<dbReference type="InterPro" id="IPR019410">
    <property type="entry name" value="Methyltransf_16"/>
</dbReference>
<evidence type="ECO:0000313" key="3">
    <source>
        <dbReference type="Proteomes" id="UP000509704"/>
    </source>
</evidence>
<dbReference type="Gene3D" id="3.40.50.150">
    <property type="entry name" value="Vaccinia Virus protein VP39"/>
    <property type="match status" value="1"/>
</dbReference>
<keyword evidence="1" id="KW-0808">Transferase</keyword>
<dbReference type="PANTHER" id="PTHR14614:SF130">
    <property type="entry name" value="PROTEIN-LYSINE N-METHYLTRANSFERASE EEF2KMT"/>
    <property type="match status" value="1"/>
</dbReference>
<reference evidence="2 3" key="1">
    <citation type="submission" date="2020-07" db="EMBL/GenBank/DDBJ databases">
        <title>The yeast mating-type switching endonuclease HO is a domesticated member of an unorthodox homing genetic element family.</title>
        <authorList>
            <person name="Coughlan A.Y."/>
            <person name="Lombardi L."/>
            <person name="Braun-Galleani S."/>
            <person name="Martos A.R."/>
            <person name="Galeote V."/>
            <person name="Bigey F."/>
            <person name="Dequin S."/>
            <person name="Byrne K.P."/>
            <person name="Wolfe K.H."/>
        </authorList>
    </citation>
    <scope>NUCLEOTIDE SEQUENCE [LARGE SCALE GENOMIC DNA]</scope>
    <source>
        <strain evidence="2 3">NRRL Y-6702</strain>
    </source>
</reference>
<name>A0A7H9B3K2_ZYGMR</name>
<accession>A0A7H9B3K2</accession>
<keyword evidence="3" id="KW-1185">Reference proteome</keyword>
<dbReference type="InterPro" id="IPR029063">
    <property type="entry name" value="SAM-dependent_MTases_sf"/>
</dbReference>